<organism evidence="8 9">
    <name type="scientific">Ligilactobacillus hayakitensis DSM 18933 = JCM 14209</name>
    <dbReference type="NCBI Taxonomy" id="1423755"/>
    <lineage>
        <taxon>Bacteria</taxon>
        <taxon>Bacillati</taxon>
        <taxon>Bacillota</taxon>
        <taxon>Bacilli</taxon>
        <taxon>Lactobacillales</taxon>
        <taxon>Lactobacillaceae</taxon>
        <taxon>Ligilactobacillus</taxon>
    </lineage>
</organism>
<comment type="similarity">
    <text evidence="1">Belongs to the LDH/MDH superfamily. LDH family.</text>
</comment>
<sequence length="298" mass="32804">MRKIAVIGLGHVGVTVAYTIYAQGLCDELVLIDKNEKKLRAEEYDFKDAASRMLFHTEIKTGDYNELKDADVVITAFGDIEASVKSGDRFAELPINRAAAKEVGQKIKAAGFKGVVINISNPCDVITSILQHETQLPKNQVLGTGTFLDTARMQRTVGEAMNQDPRNVAGYVLGEHGNSQFIAWSTVVVNNKAASDLFTPEEIEKLDKLPVEGAWKVAFGKGYTSYAVATCAVRLAEAVLSNAHLFAPVSVYLDEYETYIGYPAIIGSKGIEAVVQLDLTEKEQEKMWQSARYIVRKY</sequence>
<dbReference type="InterPro" id="IPR015955">
    <property type="entry name" value="Lactate_DH/Glyco_Ohase_4_C"/>
</dbReference>
<dbReference type="Pfam" id="PF02866">
    <property type="entry name" value="Ldh_1_C"/>
    <property type="match status" value="1"/>
</dbReference>
<proteinExistence type="inferred from homology"/>
<protein>
    <submittedName>
        <fullName evidence="8">L-2-hydroxyisocaproate dehydrogenase</fullName>
    </submittedName>
</protein>
<dbReference type="CDD" id="cd05291">
    <property type="entry name" value="HicDH_like"/>
    <property type="match status" value="1"/>
</dbReference>
<evidence type="ECO:0000259" key="6">
    <source>
        <dbReference type="Pfam" id="PF00056"/>
    </source>
</evidence>
<dbReference type="Proteomes" id="UP000051054">
    <property type="component" value="Unassembled WGS sequence"/>
</dbReference>
<gene>
    <name evidence="8" type="ORF">FC40_GL001153</name>
</gene>
<evidence type="ECO:0000313" key="8">
    <source>
        <dbReference type="EMBL" id="KRM20017.1"/>
    </source>
</evidence>
<accession>A0A0R1WQY4</accession>
<dbReference type="Gene3D" id="3.40.50.720">
    <property type="entry name" value="NAD(P)-binding Rossmann-like Domain"/>
    <property type="match status" value="1"/>
</dbReference>
<dbReference type="Pfam" id="PF00056">
    <property type="entry name" value="Ldh_1_N"/>
    <property type="match status" value="1"/>
</dbReference>
<dbReference type="AlphaFoldDB" id="A0A0R1WQY4"/>
<dbReference type="PANTHER" id="PTHR43128:SF31">
    <property type="entry name" value="L-LACTATE DEHYDROGENASE"/>
    <property type="match status" value="1"/>
</dbReference>
<dbReference type="STRING" id="1423755.FC40_GL001153"/>
<evidence type="ECO:0000259" key="7">
    <source>
        <dbReference type="Pfam" id="PF02866"/>
    </source>
</evidence>
<dbReference type="SUPFAM" id="SSF51735">
    <property type="entry name" value="NAD(P)-binding Rossmann-fold domains"/>
    <property type="match status" value="1"/>
</dbReference>
<feature type="domain" description="Lactate/malate dehydrogenase C-terminal" evidence="7">
    <location>
        <begin position="146"/>
        <end position="291"/>
    </location>
</feature>
<comment type="caution">
    <text evidence="8">The sequence shown here is derived from an EMBL/GenBank/DDBJ whole genome shotgun (WGS) entry which is preliminary data.</text>
</comment>
<dbReference type="PATRIC" id="fig|1423755.3.peg.1216"/>
<dbReference type="InterPro" id="IPR001557">
    <property type="entry name" value="L-lactate/malate_DH"/>
</dbReference>
<dbReference type="PRINTS" id="PR00086">
    <property type="entry name" value="LLDHDRGNASE"/>
</dbReference>
<feature type="active site" description="Proton acceptor" evidence="3">
    <location>
        <position position="176"/>
    </location>
</feature>
<reference evidence="8 9" key="1">
    <citation type="journal article" date="2015" name="Genome Announc.">
        <title>Expanding the biotechnology potential of lactobacilli through comparative genomics of 213 strains and associated genera.</title>
        <authorList>
            <person name="Sun Z."/>
            <person name="Harris H.M."/>
            <person name="McCann A."/>
            <person name="Guo C."/>
            <person name="Argimon S."/>
            <person name="Zhang W."/>
            <person name="Yang X."/>
            <person name="Jeffery I.B."/>
            <person name="Cooney J.C."/>
            <person name="Kagawa T.F."/>
            <person name="Liu W."/>
            <person name="Song Y."/>
            <person name="Salvetti E."/>
            <person name="Wrobel A."/>
            <person name="Rasinkangas P."/>
            <person name="Parkhill J."/>
            <person name="Rea M.C."/>
            <person name="O'Sullivan O."/>
            <person name="Ritari J."/>
            <person name="Douillard F.P."/>
            <person name="Paul Ross R."/>
            <person name="Yang R."/>
            <person name="Briner A.E."/>
            <person name="Felis G.E."/>
            <person name="de Vos W.M."/>
            <person name="Barrangou R."/>
            <person name="Klaenhammer T.R."/>
            <person name="Caufield P.W."/>
            <person name="Cui Y."/>
            <person name="Zhang H."/>
            <person name="O'Toole P.W."/>
        </authorList>
    </citation>
    <scope>NUCLEOTIDE SEQUENCE [LARGE SCALE GENOMIC DNA]</scope>
    <source>
        <strain evidence="8 9">DSM 18933</strain>
    </source>
</reference>
<feature type="domain" description="Lactate/malate dehydrogenase N-terminal" evidence="6">
    <location>
        <begin position="3"/>
        <end position="143"/>
    </location>
</feature>
<dbReference type="eggNOG" id="COG0039">
    <property type="taxonomic scope" value="Bacteria"/>
</dbReference>
<evidence type="ECO:0000256" key="2">
    <source>
        <dbReference type="ARBA" id="ARBA00023002"/>
    </source>
</evidence>
<dbReference type="InterPro" id="IPR022383">
    <property type="entry name" value="Lactate/malate_DH_C"/>
</dbReference>
<dbReference type="OrthoDB" id="9802969at2"/>
<feature type="binding site" evidence="4">
    <location>
        <position position="96"/>
    </location>
    <ligand>
        <name>NAD(+)</name>
        <dbReference type="ChEBI" id="CHEBI:57540"/>
    </ligand>
</feature>
<dbReference type="GO" id="GO:0004459">
    <property type="term" value="F:L-lactate dehydrogenase (NAD+) activity"/>
    <property type="evidence" value="ECO:0007669"/>
    <property type="project" value="InterPro"/>
</dbReference>
<feature type="binding site" evidence="4">
    <location>
        <begin position="8"/>
        <end position="13"/>
    </location>
    <ligand>
        <name>NAD(+)</name>
        <dbReference type="ChEBI" id="CHEBI:57540"/>
    </ligand>
</feature>
<dbReference type="InterPro" id="IPR018177">
    <property type="entry name" value="L-lactate_DH_AS"/>
</dbReference>
<dbReference type="PANTHER" id="PTHR43128">
    <property type="entry name" value="L-2-HYDROXYCARBOXYLATE DEHYDROGENASE (NAD(P)(+))"/>
    <property type="match status" value="1"/>
</dbReference>
<dbReference type="Gene3D" id="3.90.110.10">
    <property type="entry name" value="Lactate dehydrogenase/glycoside hydrolase, family 4, C-terminal"/>
    <property type="match status" value="1"/>
</dbReference>
<name>A0A0R1WQY4_9LACO</name>
<evidence type="ECO:0000256" key="5">
    <source>
        <dbReference type="RuleBase" id="RU003369"/>
    </source>
</evidence>
<keyword evidence="4" id="KW-0520">NAD</keyword>
<dbReference type="GO" id="GO:0006089">
    <property type="term" value="P:lactate metabolic process"/>
    <property type="evidence" value="ECO:0007669"/>
    <property type="project" value="TreeGrafter"/>
</dbReference>
<evidence type="ECO:0000313" key="9">
    <source>
        <dbReference type="Proteomes" id="UP000051054"/>
    </source>
</evidence>
<keyword evidence="2 5" id="KW-0560">Oxidoreductase</keyword>
<dbReference type="RefSeq" id="WP_025022900.1">
    <property type="nucleotide sequence ID" value="NZ_AZGD01000020.1"/>
</dbReference>
<dbReference type="SUPFAM" id="SSF56327">
    <property type="entry name" value="LDH C-terminal domain-like"/>
    <property type="match status" value="1"/>
</dbReference>
<dbReference type="InterPro" id="IPR001236">
    <property type="entry name" value="Lactate/malate_DH_N"/>
</dbReference>
<dbReference type="EMBL" id="AZGD01000020">
    <property type="protein sequence ID" value="KRM20017.1"/>
    <property type="molecule type" value="Genomic_DNA"/>
</dbReference>
<feature type="binding site" evidence="4">
    <location>
        <position position="33"/>
    </location>
    <ligand>
        <name>NAD(+)</name>
        <dbReference type="ChEBI" id="CHEBI:57540"/>
    </ligand>
</feature>
<dbReference type="PROSITE" id="PS00064">
    <property type="entry name" value="L_LDH"/>
    <property type="match status" value="1"/>
</dbReference>
<feature type="binding site" evidence="4">
    <location>
        <begin position="119"/>
        <end position="121"/>
    </location>
    <ligand>
        <name>NAD(+)</name>
        <dbReference type="ChEBI" id="CHEBI:57540"/>
    </ligand>
</feature>
<dbReference type="PIRSF" id="PIRSF000102">
    <property type="entry name" value="Lac_mal_DH"/>
    <property type="match status" value="1"/>
</dbReference>
<dbReference type="InterPro" id="IPR036291">
    <property type="entry name" value="NAD(P)-bd_dom_sf"/>
</dbReference>
<evidence type="ECO:0000256" key="4">
    <source>
        <dbReference type="PIRSR" id="PIRSR000102-3"/>
    </source>
</evidence>
<keyword evidence="9" id="KW-1185">Reference proteome</keyword>
<evidence type="ECO:0000256" key="1">
    <source>
        <dbReference type="ARBA" id="ARBA00006054"/>
    </source>
</evidence>
<evidence type="ECO:0000256" key="3">
    <source>
        <dbReference type="PIRSR" id="PIRSR000102-1"/>
    </source>
</evidence>